<dbReference type="KEGG" id="cbae:COR50_13550"/>
<evidence type="ECO:0000313" key="2">
    <source>
        <dbReference type="Proteomes" id="UP000220133"/>
    </source>
</evidence>
<protein>
    <recommendedName>
        <fullName evidence="3">Lipopolysaccharide-assembly</fullName>
    </recommendedName>
</protein>
<organism evidence="1 2">
    <name type="scientific">Chitinophaga caeni</name>
    <dbReference type="NCBI Taxonomy" id="2029983"/>
    <lineage>
        <taxon>Bacteria</taxon>
        <taxon>Pseudomonadati</taxon>
        <taxon>Bacteroidota</taxon>
        <taxon>Chitinophagia</taxon>
        <taxon>Chitinophagales</taxon>
        <taxon>Chitinophagaceae</taxon>
        <taxon>Chitinophaga</taxon>
    </lineage>
</organism>
<proteinExistence type="predicted"/>
<sequence>MIKNFMFSKYPLTFTTSMAKFSRIWLLLGLIFIIDACSIKYSLTGASIDNDAKTVNVHFIENRAPLNNPTLSQRITEGLRQKIMSQTRLTQTNEANADYDFKGAITGYSFSSVAVTDVDKPANARLTVTVTITFAKRIGDKKGFSNQTFSRSEDFPATQTPSEAEPRLLEKIIPQLVDDIFNRAFANW</sequence>
<evidence type="ECO:0008006" key="3">
    <source>
        <dbReference type="Google" id="ProtNLM"/>
    </source>
</evidence>
<dbReference type="Pfam" id="PF04390">
    <property type="entry name" value="LptE"/>
    <property type="match status" value="1"/>
</dbReference>
<dbReference type="GO" id="GO:0019867">
    <property type="term" value="C:outer membrane"/>
    <property type="evidence" value="ECO:0007669"/>
    <property type="project" value="InterPro"/>
</dbReference>
<gene>
    <name evidence="1" type="ORF">COR50_13550</name>
</gene>
<dbReference type="AlphaFoldDB" id="A0A291QVZ3"/>
<accession>A0A291QVZ3</accession>
<name>A0A291QVZ3_9BACT</name>
<dbReference type="OrthoDB" id="9790776at2"/>
<dbReference type="InterPro" id="IPR007485">
    <property type="entry name" value="LPS_assembly_LptE"/>
</dbReference>
<evidence type="ECO:0000313" key="1">
    <source>
        <dbReference type="EMBL" id="ATL48105.1"/>
    </source>
</evidence>
<dbReference type="RefSeq" id="WP_098194482.1">
    <property type="nucleotide sequence ID" value="NZ_CP023777.1"/>
</dbReference>
<reference evidence="1 2" key="1">
    <citation type="submission" date="2017-10" db="EMBL/GenBank/DDBJ databases">
        <title>Paenichitinophaga pekingensis gen. nov., sp. nov., isolated from activated sludge.</title>
        <authorList>
            <person name="Jin D."/>
            <person name="Kong X."/>
            <person name="Deng Y."/>
            <person name="Bai Z."/>
        </authorList>
    </citation>
    <scope>NUCLEOTIDE SEQUENCE [LARGE SCALE GENOMIC DNA]</scope>
    <source>
        <strain evidence="1 2">13</strain>
    </source>
</reference>
<dbReference type="Proteomes" id="UP000220133">
    <property type="component" value="Chromosome"/>
</dbReference>
<dbReference type="GO" id="GO:0043165">
    <property type="term" value="P:Gram-negative-bacterium-type cell outer membrane assembly"/>
    <property type="evidence" value="ECO:0007669"/>
    <property type="project" value="InterPro"/>
</dbReference>
<keyword evidence="2" id="KW-1185">Reference proteome</keyword>
<dbReference type="EMBL" id="CP023777">
    <property type="protein sequence ID" value="ATL48105.1"/>
    <property type="molecule type" value="Genomic_DNA"/>
</dbReference>